<dbReference type="InterPro" id="IPR009606">
    <property type="entry name" value="DEAL/Modifying_wall_lignin1/2"/>
</dbReference>
<feature type="transmembrane region" description="Helical" evidence="7">
    <location>
        <begin position="140"/>
        <end position="163"/>
    </location>
</feature>
<feature type="transmembrane region" description="Helical" evidence="7">
    <location>
        <begin position="98"/>
        <end position="120"/>
    </location>
</feature>
<comment type="similarity">
    <text evidence="6">Belongs to the DESIGUAL family.</text>
</comment>
<evidence type="ECO:0000256" key="2">
    <source>
        <dbReference type="ARBA" id="ARBA00022692"/>
    </source>
</evidence>
<dbReference type="OrthoDB" id="1877293at2759"/>
<feature type="transmembrane region" description="Helical" evidence="7">
    <location>
        <begin position="54"/>
        <end position="77"/>
    </location>
</feature>
<evidence type="ECO:0000313" key="8">
    <source>
        <dbReference type="EMBL" id="CAA2992729.1"/>
    </source>
</evidence>
<dbReference type="InterPro" id="IPR052222">
    <property type="entry name" value="DESIGUAL"/>
</dbReference>
<evidence type="ECO:0000256" key="1">
    <source>
        <dbReference type="ARBA" id="ARBA00004127"/>
    </source>
</evidence>
<dbReference type="EMBL" id="CACTIH010005440">
    <property type="protein sequence ID" value="CAA2992729.1"/>
    <property type="molecule type" value="Genomic_DNA"/>
</dbReference>
<comment type="caution">
    <text evidence="8">The sequence shown here is derived from an EMBL/GenBank/DDBJ whole genome shotgun (WGS) entry which is preliminary data.</text>
</comment>
<keyword evidence="5 7" id="KW-0472">Membrane</keyword>
<dbReference type="AlphaFoldDB" id="A0A8S0SKB0"/>
<organism evidence="8 9">
    <name type="scientific">Olea europaea subsp. europaea</name>
    <dbReference type="NCBI Taxonomy" id="158383"/>
    <lineage>
        <taxon>Eukaryota</taxon>
        <taxon>Viridiplantae</taxon>
        <taxon>Streptophyta</taxon>
        <taxon>Embryophyta</taxon>
        <taxon>Tracheophyta</taxon>
        <taxon>Spermatophyta</taxon>
        <taxon>Magnoliopsida</taxon>
        <taxon>eudicotyledons</taxon>
        <taxon>Gunneridae</taxon>
        <taxon>Pentapetalae</taxon>
        <taxon>asterids</taxon>
        <taxon>lamiids</taxon>
        <taxon>Lamiales</taxon>
        <taxon>Oleaceae</taxon>
        <taxon>Oleeae</taxon>
        <taxon>Olea</taxon>
    </lineage>
</organism>
<evidence type="ECO:0000256" key="5">
    <source>
        <dbReference type="ARBA" id="ARBA00023136"/>
    </source>
</evidence>
<keyword evidence="4 7" id="KW-1133">Transmembrane helix</keyword>
<evidence type="ECO:0000256" key="3">
    <source>
        <dbReference type="ARBA" id="ARBA00022729"/>
    </source>
</evidence>
<evidence type="ECO:0000256" key="7">
    <source>
        <dbReference type="SAM" id="Phobius"/>
    </source>
</evidence>
<name>A0A8S0SKB0_OLEEU</name>
<protein>
    <submittedName>
        <fullName evidence="8">DUF1218 domain-containing</fullName>
    </submittedName>
</protein>
<sequence length="185" mass="20367">MERLNQYNNFVLLFSLIITLGLVSFSLCLAAEFNKSKKKDLRFDDELCYLPGSPAFGFGIAALICLFAGQLIGNLFVCTKFSARVHRSSCDDKLQRPIIATIFLVFSWISFGVCVILISTATSMSRSQSFGEGWLDGECYIVKSGVYIGSGILAVLALGLTLGSDIATTRQRRVEEDMKVHAQVE</sequence>
<dbReference type="Pfam" id="PF06749">
    <property type="entry name" value="DUF1218"/>
    <property type="match status" value="1"/>
</dbReference>
<evidence type="ECO:0000256" key="6">
    <source>
        <dbReference type="ARBA" id="ARBA00029467"/>
    </source>
</evidence>
<keyword evidence="2 7" id="KW-0812">Transmembrane</keyword>
<dbReference type="Proteomes" id="UP000594638">
    <property type="component" value="Unassembled WGS sequence"/>
</dbReference>
<proteinExistence type="inferred from homology"/>
<keyword evidence="3" id="KW-0732">Signal</keyword>
<reference evidence="8 9" key="1">
    <citation type="submission" date="2019-12" db="EMBL/GenBank/DDBJ databases">
        <authorList>
            <person name="Alioto T."/>
            <person name="Alioto T."/>
            <person name="Gomez Garrido J."/>
        </authorList>
    </citation>
    <scope>NUCLEOTIDE SEQUENCE [LARGE SCALE GENOMIC DNA]</scope>
</reference>
<dbReference type="PANTHER" id="PTHR31769">
    <property type="entry name" value="OS07G0462200 PROTEIN-RELATED"/>
    <property type="match status" value="1"/>
</dbReference>
<evidence type="ECO:0000256" key="4">
    <source>
        <dbReference type="ARBA" id="ARBA00022989"/>
    </source>
</evidence>
<accession>A0A8S0SKB0</accession>
<dbReference type="Gramene" id="OE9A050155T2">
    <property type="protein sequence ID" value="OE9A050155C2"/>
    <property type="gene ID" value="OE9A050155"/>
</dbReference>
<comment type="subcellular location">
    <subcellularLocation>
        <location evidence="1">Endomembrane system</location>
        <topology evidence="1">Multi-pass membrane protein</topology>
    </subcellularLocation>
</comment>
<keyword evidence="9" id="KW-1185">Reference proteome</keyword>
<gene>
    <name evidence="8" type="ORF">OLEA9_A050155</name>
</gene>
<dbReference type="GO" id="GO:0012505">
    <property type="term" value="C:endomembrane system"/>
    <property type="evidence" value="ECO:0007669"/>
    <property type="project" value="UniProtKB-SubCell"/>
</dbReference>
<evidence type="ECO:0000313" key="9">
    <source>
        <dbReference type="Proteomes" id="UP000594638"/>
    </source>
</evidence>